<keyword evidence="4" id="KW-1185">Reference proteome</keyword>
<dbReference type="Proteomes" id="UP001143480">
    <property type="component" value="Unassembled WGS sequence"/>
</dbReference>
<gene>
    <name evidence="3" type="ORF">GCM10017581_092370</name>
</gene>
<dbReference type="EMBL" id="BSFP01000097">
    <property type="protein sequence ID" value="GLL07485.1"/>
    <property type="molecule type" value="Genomic_DNA"/>
</dbReference>
<feature type="region of interest" description="Disordered" evidence="1">
    <location>
        <begin position="1"/>
        <end position="27"/>
    </location>
</feature>
<organism evidence="3 4">
    <name type="scientific">Dactylosporangium matsuzakiense</name>
    <dbReference type="NCBI Taxonomy" id="53360"/>
    <lineage>
        <taxon>Bacteria</taxon>
        <taxon>Bacillati</taxon>
        <taxon>Actinomycetota</taxon>
        <taxon>Actinomycetes</taxon>
        <taxon>Micromonosporales</taxon>
        <taxon>Micromonosporaceae</taxon>
        <taxon>Dactylosporangium</taxon>
    </lineage>
</organism>
<evidence type="ECO:0000259" key="2">
    <source>
        <dbReference type="Pfam" id="PF13910"/>
    </source>
</evidence>
<dbReference type="InterPro" id="IPR025209">
    <property type="entry name" value="DUF4209"/>
</dbReference>
<feature type="domain" description="DUF4209" evidence="2">
    <location>
        <begin position="556"/>
        <end position="591"/>
    </location>
</feature>
<name>A0A9W6KUL0_9ACTN</name>
<evidence type="ECO:0000256" key="1">
    <source>
        <dbReference type="SAM" id="MobiDB-lite"/>
    </source>
</evidence>
<comment type="caution">
    <text evidence="3">The sequence shown here is derived from an EMBL/GenBank/DDBJ whole genome shotgun (WGS) entry which is preliminary data.</text>
</comment>
<protein>
    <recommendedName>
        <fullName evidence="2">DUF4209 domain-containing protein</fullName>
    </recommendedName>
</protein>
<dbReference type="Pfam" id="PF13910">
    <property type="entry name" value="DUF4209"/>
    <property type="match status" value="1"/>
</dbReference>
<reference evidence="3" key="1">
    <citation type="journal article" date="2014" name="Int. J. Syst. Evol. Microbiol.">
        <title>Complete genome sequence of Corynebacterium casei LMG S-19264T (=DSM 44701T), isolated from a smear-ripened cheese.</title>
        <authorList>
            <consortium name="US DOE Joint Genome Institute (JGI-PGF)"/>
            <person name="Walter F."/>
            <person name="Albersmeier A."/>
            <person name="Kalinowski J."/>
            <person name="Ruckert C."/>
        </authorList>
    </citation>
    <scope>NUCLEOTIDE SEQUENCE</scope>
    <source>
        <strain evidence="3">VKM Ac-1321</strain>
    </source>
</reference>
<reference evidence="3" key="2">
    <citation type="submission" date="2023-01" db="EMBL/GenBank/DDBJ databases">
        <authorList>
            <person name="Sun Q."/>
            <person name="Evtushenko L."/>
        </authorList>
    </citation>
    <scope>NUCLEOTIDE SEQUENCE</scope>
    <source>
        <strain evidence="3">VKM Ac-1321</strain>
    </source>
</reference>
<sequence>MAMNYGNLAPLAATTSDDSQDETVQPDADAAGEAIRGPYEFDAAHVSVAVSMVDDAFATAVDSFDAGLSIMKAAIPAGTVRAASLRAVLVDALTNSLRLAPGGEKAGCFLDPADGGGGSGGLAAIRETPDDVVRLWRGIAASVSAAGAVAHFEDLLFCRHDGNGRARATRSGEAYLTAVHGRAVDIPVVEMLIRAWTLARNVRNSGLDADARSAMFTAVSDVMAARPGERPGVVLPMLAALAAGPLEVKGTPTVDPLDVDGLLRQAAEDCHDGRHASEIARLRRPRTSDPVAREAIAREEVAACFRSADAAPQAAVRMIRLEEAAQIAKKRSLPDLERVAAAGMQAIKPADLGFQVVSASEPLPTHVAEGFLHPYTRSPDWRDGLDFFLASDPPSGDIDDLRSHARQARSGLSLILPPLLFAGGLPRMRAATAADQEKHEMSFFAGVRAENIARLTAEGLDRLAAHYGIPSEDDLVDFFMSRGSRDPRAARTLAKAFRHFWHGDYESSIHLAAPAFEGAARNLLIELDEGIYRAQADKEPGGYPGLYTLISELEKLALDESWAYFFRWLLGGPYGANIRNTIAHGLPSEMSPAVAVLTLRAVSVLAVVVGATSTRVHTSNNITRDRETVLNMLASPTPLSGKSDRLLGWVADRLGRAAWTVDLLRIRLARRRTPKNHT</sequence>
<proteinExistence type="predicted"/>
<dbReference type="AlphaFoldDB" id="A0A9W6KUL0"/>
<evidence type="ECO:0000313" key="3">
    <source>
        <dbReference type="EMBL" id="GLL07485.1"/>
    </source>
</evidence>
<evidence type="ECO:0000313" key="4">
    <source>
        <dbReference type="Proteomes" id="UP001143480"/>
    </source>
</evidence>
<accession>A0A9W6KUL0</accession>